<name>A0A1G6T4Z9_9EURY</name>
<dbReference type="EMBL" id="FOIC01000025">
    <property type="protein sequence ID" value="SEU00056.1"/>
    <property type="molecule type" value="Genomic_DNA"/>
</dbReference>
<reference evidence="6" key="2">
    <citation type="submission" date="2016-10" db="EMBL/GenBank/DDBJ databases">
        <authorList>
            <person name="de Groot N.N."/>
        </authorList>
    </citation>
    <scope>NUCLEOTIDE SEQUENCE [LARGE SCALE GENOMIC DNA]</scope>
    <source>
        <strain evidence="6">CDM_6</strain>
    </source>
</reference>
<reference evidence="7 8" key="1">
    <citation type="submission" date="2016-10" db="EMBL/GenBank/DDBJ databases">
        <authorList>
            <person name="Varghese N."/>
            <person name="Submissions S."/>
        </authorList>
    </citation>
    <scope>NUCLEOTIDE SEQUENCE [LARGE SCALE GENOMIC DNA]</scope>
    <source>
        <strain evidence="5 8">CDM_1</strain>
        <strain evidence="7">CDM_6</strain>
    </source>
</reference>
<comment type="subcellular location">
    <subcellularLocation>
        <location evidence="1">Cell envelope</location>
    </subcellularLocation>
</comment>
<sequence>METDARRTRRGVLKTGAAIAGLGITAGCLGDSGSSNDRADGEHGHSVTMEPVGTVEFDTVPERWVPYTGDYADMGVALGQADGLAGIGLRSRFAAHHYDELPGVSVETDELTQLWQGGTDRETFYTIDADVHLIDPNFMINRLGWSQDDIDGIARNVAPFVGNTIFSASYDWHDYSRYTLYEAFEKVAAVFQERERYEAFERLHEDVIANVQSRLPDERPTVAVLVPASQQPEAFYPYLIDEGTQSKHWNDLRVEGALAKNGIADAQATGGTIDYETLLEIDPDVIAIRQQGAVTDAAFEDGMVSYLRTHDTARNLRAVQNDRVVYGGMTYQGPIIHLFQLERAAQGIYPDEFGDEELFDRQAVADIVTGTF</sequence>
<dbReference type="EMBL" id="FMZP01000016">
    <property type="protein sequence ID" value="SDD24109.1"/>
    <property type="molecule type" value="Genomic_DNA"/>
</dbReference>
<evidence type="ECO:0000256" key="1">
    <source>
        <dbReference type="ARBA" id="ARBA00004196"/>
    </source>
</evidence>
<dbReference type="Proteomes" id="UP000324021">
    <property type="component" value="Unassembled WGS sequence"/>
</dbReference>
<dbReference type="SUPFAM" id="SSF53807">
    <property type="entry name" value="Helical backbone' metal receptor"/>
    <property type="match status" value="1"/>
</dbReference>
<keyword evidence="3" id="KW-0732">Signal</keyword>
<dbReference type="STRING" id="392421.SAMN04488694_1254"/>
<dbReference type="AlphaFoldDB" id="A0A1G6T4Z9"/>
<keyword evidence="2" id="KW-0813">Transport</keyword>
<feature type="domain" description="Fe/B12 periplasmic-binding" evidence="4">
    <location>
        <begin position="69"/>
        <end position="326"/>
    </location>
</feature>
<protein>
    <submittedName>
        <fullName evidence="5">Ferrichrome-binding protein</fullName>
    </submittedName>
</protein>
<dbReference type="Gene3D" id="3.40.50.1980">
    <property type="entry name" value="Nitrogenase molybdenum iron protein domain"/>
    <property type="match status" value="1"/>
</dbReference>
<dbReference type="Pfam" id="PF01497">
    <property type="entry name" value="Peripla_BP_2"/>
    <property type="match status" value="1"/>
</dbReference>
<proteinExistence type="predicted"/>
<keyword evidence="7" id="KW-1185">Reference proteome</keyword>
<dbReference type="InterPro" id="IPR002491">
    <property type="entry name" value="ABC_transptr_periplasmic_BD"/>
</dbReference>
<accession>A0A1G6T4Z9</accession>
<dbReference type="InterPro" id="IPR051313">
    <property type="entry name" value="Bact_iron-sidero_bind"/>
</dbReference>
<evidence type="ECO:0000256" key="3">
    <source>
        <dbReference type="ARBA" id="ARBA00022729"/>
    </source>
</evidence>
<evidence type="ECO:0000313" key="5">
    <source>
        <dbReference type="EMBL" id="SDD24109.1"/>
    </source>
</evidence>
<organism evidence="5 8">
    <name type="scientific">Natrinema hispanicum</name>
    <dbReference type="NCBI Taxonomy" id="392421"/>
    <lineage>
        <taxon>Archaea</taxon>
        <taxon>Methanobacteriati</taxon>
        <taxon>Methanobacteriota</taxon>
        <taxon>Stenosarchaea group</taxon>
        <taxon>Halobacteria</taxon>
        <taxon>Halobacteriales</taxon>
        <taxon>Natrialbaceae</taxon>
        <taxon>Natrinema</taxon>
    </lineage>
</organism>
<dbReference type="PANTHER" id="PTHR30532">
    <property type="entry name" value="IRON III DICITRATE-BINDING PERIPLASMIC PROTEIN"/>
    <property type="match status" value="1"/>
</dbReference>
<gene>
    <name evidence="6" type="ORF">SAMN04488694_1254</name>
    <name evidence="5" type="ORF">SAMN05192552_101629</name>
</gene>
<dbReference type="OrthoDB" id="304381at2157"/>
<dbReference type="PANTHER" id="PTHR30532:SF1">
    <property type="entry name" value="IRON(3+)-HYDROXAMATE-BINDING PROTEIN FHUD"/>
    <property type="match status" value="1"/>
</dbReference>
<evidence type="ECO:0000313" key="7">
    <source>
        <dbReference type="Proteomes" id="UP000199320"/>
    </source>
</evidence>
<evidence type="ECO:0000313" key="8">
    <source>
        <dbReference type="Proteomes" id="UP000324021"/>
    </source>
</evidence>
<evidence type="ECO:0000259" key="4">
    <source>
        <dbReference type="Pfam" id="PF01497"/>
    </source>
</evidence>
<evidence type="ECO:0000256" key="2">
    <source>
        <dbReference type="ARBA" id="ARBA00022448"/>
    </source>
</evidence>
<dbReference type="Proteomes" id="UP000199320">
    <property type="component" value="Unassembled WGS sequence"/>
</dbReference>
<dbReference type="RefSeq" id="WP_092934842.1">
    <property type="nucleotide sequence ID" value="NZ_FMZP01000016.1"/>
</dbReference>
<dbReference type="PROSITE" id="PS51257">
    <property type="entry name" value="PROKAR_LIPOPROTEIN"/>
    <property type="match status" value="1"/>
</dbReference>
<evidence type="ECO:0000313" key="6">
    <source>
        <dbReference type="EMBL" id="SEU00056.1"/>
    </source>
</evidence>